<dbReference type="Proteomes" id="UP000028999">
    <property type="component" value="Unassembled WGS sequence"/>
</dbReference>
<protein>
    <submittedName>
        <fullName evidence="1">BnaC04g12010D protein</fullName>
    </submittedName>
</protein>
<keyword evidence="2" id="KW-1185">Reference proteome</keyword>
<dbReference type="Gramene" id="CDY12171">
    <property type="protein sequence ID" value="CDY12171"/>
    <property type="gene ID" value="GSBRNA2T00061177001"/>
</dbReference>
<name>A0A078FG11_BRANA</name>
<sequence length="78" mass="8981">MRLPNRLQNGFSLGWGHSFDWFPSHIHHQIAFCSLQSNSPKGKKRYSHKQEPSIGYRRGKPASITINHLPPRISLGLY</sequence>
<dbReference type="AlphaFoldDB" id="A0A078FG11"/>
<evidence type="ECO:0000313" key="1">
    <source>
        <dbReference type="EMBL" id="CDY12171.1"/>
    </source>
</evidence>
<dbReference type="PaxDb" id="3708-A0A078FG11"/>
<gene>
    <name evidence="1" type="primary">BnaC04g12010D</name>
    <name evidence="1" type="ORF">GSBRNA2T00061177001</name>
</gene>
<evidence type="ECO:0000313" key="2">
    <source>
        <dbReference type="Proteomes" id="UP000028999"/>
    </source>
</evidence>
<organism evidence="1 2">
    <name type="scientific">Brassica napus</name>
    <name type="common">Rape</name>
    <dbReference type="NCBI Taxonomy" id="3708"/>
    <lineage>
        <taxon>Eukaryota</taxon>
        <taxon>Viridiplantae</taxon>
        <taxon>Streptophyta</taxon>
        <taxon>Embryophyta</taxon>
        <taxon>Tracheophyta</taxon>
        <taxon>Spermatophyta</taxon>
        <taxon>Magnoliopsida</taxon>
        <taxon>eudicotyledons</taxon>
        <taxon>Gunneridae</taxon>
        <taxon>Pentapetalae</taxon>
        <taxon>rosids</taxon>
        <taxon>malvids</taxon>
        <taxon>Brassicales</taxon>
        <taxon>Brassicaceae</taxon>
        <taxon>Brassiceae</taxon>
        <taxon>Brassica</taxon>
    </lineage>
</organism>
<accession>A0A078FG11</accession>
<proteinExistence type="predicted"/>
<dbReference type="EMBL" id="LK032018">
    <property type="protein sequence ID" value="CDY12171.1"/>
    <property type="molecule type" value="Genomic_DNA"/>
</dbReference>
<reference evidence="1 2" key="1">
    <citation type="journal article" date="2014" name="Science">
        <title>Plant genetics. Early allopolyploid evolution in the post-Neolithic Brassica napus oilseed genome.</title>
        <authorList>
            <person name="Chalhoub B."/>
            <person name="Denoeud F."/>
            <person name="Liu S."/>
            <person name="Parkin I.A."/>
            <person name="Tang H."/>
            <person name="Wang X."/>
            <person name="Chiquet J."/>
            <person name="Belcram H."/>
            <person name="Tong C."/>
            <person name="Samans B."/>
            <person name="Correa M."/>
            <person name="Da Silva C."/>
            <person name="Just J."/>
            <person name="Falentin C."/>
            <person name="Koh C.S."/>
            <person name="Le Clainche I."/>
            <person name="Bernard M."/>
            <person name="Bento P."/>
            <person name="Noel B."/>
            <person name="Labadie K."/>
            <person name="Alberti A."/>
            <person name="Charles M."/>
            <person name="Arnaud D."/>
            <person name="Guo H."/>
            <person name="Daviaud C."/>
            <person name="Alamery S."/>
            <person name="Jabbari K."/>
            <person name="Zhao M."/>
            <person name="Edger P.P."/>
            <person name="Chelaifa H."/>
            <person name="Tack D."/>
            <person name="Lassalle G."/>
            <person name="Mestiri I."/>
            <person name="Schnel N."/>
            <person name="Le Paslier M.C."/>
            <person name="Fan G."/>
            <person name="Renault V."/>
            <person name="Bayer P.E."/>
            <person name="Golicz A.A."/>
            <person name="Manoli S."/>
            <person name="Lee T.H."/>
            <person name="Thi V.H."/>
            <person name="Chalabi S."/>
            <person name="Hu Q."/>
            <person name="Fan C."/>
            <person name="Tollenaere R."/>
            <person name="Lu Y."/>
            <person name="Battail C."/>
            <person name="Shen J."/>
            <person name="Sidebottom C.H."/>
            <person name="Wang X."/>
            <person name="Canaguier A."/>
            <person name="Chauveau A."/>
            <person name="Berard A."/>
            <person name="Deniot G."/>
            <person name="Guan M."/>
            <person name="Liu Z."/>
            <person name="Sun F."/>
            <person name="Lim Y.P."/>
            <person name="Lyons E."/>
            <person name="Town C.D."/>
            <person name="Bancroft I."/>
            <person name="Wang X."/>
            <person name="Meng J."/>
            <person name="Ma J."/>
            <person name="Pires J.C."/>
            <person name="King G.J."/>
            <person name="Brunel D."/>
            <person name="Delourme R."/>
            <person name="Renard M."/>
            <person name="Aury J.M."/>
            <person name="Adams K.L."/>
            <person name="Batley J."/>
            <person name="Snowdon R.J."/>
            <person name="Tost J."/>
            <person name="Edwards D."/>
            <person name="Zhou Y."/>
            <person name="Hua W."/>
            <person name="Sharpe A.G."/>
            <person name="Paterson A.H."/>
            <person name="Guan C."/>
            <person name="Wincker P."/>
        </authorList>
    </citation>
    <scope>NUCLEOTIDE SEQUENCE [LARGE SCALE GENOMIC DNA]</scope>
    <source>
        <strain evidence="2">cv. Darmor-bzh</strain>
    </source>
</reference>